<reference evidence="2" key="1">
    <citation type="submission" date="2022-11" db="EMBL/GenBank/DDBJ databases">
        <authorList>
            <person name="Petersen C."/>
        </authorList>
    </citation>
    <scope>NUCLEOTIDE SEQUENCE</scope>
    <source>
        <strain evidence="2">IBT 16849</strain>
    </source>
</reference>
<accession>A0A9W9T0Q1</accession>
<evidence type="ECO:0000313" key="3">
    <source>
        <dbReference type="Proteomes" id="UP001150879"/>
    </source>
</evidence>
<protein>
    <submittedName>
        <fullName evidence="2">Uncharacterized protein</fullName>
    </submittedName>
</protein>
<dbReference type="AlphaFoldDB" id="A0A9W9T0Q1"/>
<proteinExistence type="predicted"/>
<dbReference type="OrthoDB" id="7344096at2759"/>
<keyword evidence="3" id="KW-1185">Reference proteome</keyword>
<sequence>MAKKCLMVGADEKYKDTKVMYASPAAALKQLLGKSTDKEDMWLFVSARIPAAGMIKIKHGQLRSLAPLRAFHHALQQQGVDMSHVSMSKSYIRLAGIEGYTKTKRKAHAVHEKVDNSTQKLHQSEE</sequence>
<feature type="region of interest" description="Disordered" evidence="1">
    <location>
        <begin position="106"/>
        <end position="126"/>
    </location>
</feature>
<gene>
    <name evidence="2" type="ORF">N7472_001577</name>
</gene>
<dbReference type="Proteomes" id="UP001150879">
    <property type="component" value="Unassembled WGS sequence"/>
</dbReference>
<organism evidence="2 3">
    <name type="scientific">Penicillium cf. griseofulvum</name>
    <dbReference type="NCBI Taxonomy" id="2972120"/>
    <lineage>
        <taxon>Eukaryota</taxon>
        <taxon>Fungi</taxon>
        <taxon>Dikarya</taxon>
        <taxon>Ascomycota</taxon>
        <taxon>Pezizomycotina</taxon>
        <taxon>Eurotiomycetes</taxon>
        <taxon>Eurotiomycetidae</taxon>
        <taxon>Eurotiales</taxon>
        <taxon>Aspergillaceae</taxon>
        <taxon>Penicillium</taxon>
    </lineage>
</organism>
<reference evidence="2" key="2">
    <citation type="journal article" date="2023" name="IMA Fungus">
        <title>Comparative genomic study of the Penicillium genus elucidates a diverse pangenome and 15 lateral gene transfer events.</title>
        <authorList>
            <person name="Petersen C."/>
            <person name="Sorensen T."/>
            <person name="Nielsen M.R."/>
            <person name="Sondergaard T.E."/>
            <person name="Sorensen J.L."/>
            <person name="Fitzpatrick D.A."/>
            <person name="Frisvad J.C."/>
            <person name="Nielsen K.L."/>
        </authorList>
    </citation>
    <scope>NUCLEOTIDE SEQUENCE</scope>
    <source>
        <strain evidence="2">IBT 16849</strain>
    </source>
</reference>
<name>A0A9W9T0Q1_9EURO</name>
<evidence type="ECO:0000313" key="2">
    <source>
        <dbReference type="EMBL" id="KAJ5205129.1"/>
    </source>
</evidence>
<evidence type="ECO:0000256" key="1">
    <source>
        <dbReference type="SAM" id="MobiDB-lite"/>
    </source>
</evidence>
<feature type="compositionally biased region" description="Polar residues" evidence="1">
    <location>
        <begin position="116"/>
        <end position="126"/>
    </location>
</feature>
<dbReference type="EMBL" id="JAPQKP010000002">
    <property type="protein sequence ID" value="KAJ5205129.1"/>
    <property type="molecule type" value="Genomic_DNA"/>
</dbReference>
<comment type="caution">
    <text evidence="2">The sequence shown here is derived from an EMBL/GenBank/DDBJ whole genome shotgun (WGS) entry which is preliminary data.</text>
</comment>